<dbReference type="Pfam" id="PF07282">
    <property type="entry name" value="Cas12f1-like_TNB"/>
    <property type="match status" value="1"/>
</dbReference>
<sequence length="253" mass="28953">MKLCQRGTIRRVWMRYCMKMIFWHFQTVKNYRPSSRSERLNRSLQTFLSANLLESKGAIVVALLAKREARIHQRIARYRQDHAFKTAHKVVRTGKKVFFHEDLDLKNLTKRNKAKQDEDGKCLPNGQAASSGLNKSWNDAAIGAFFKTLEYIAGKAGAKVVGVRPNHTSQFLSYRDEKVFTDCNIREYWDEIAQLLVDRDINAAINIKRVGLGLFLTINSRSGKIKVSLTSSTAMVVLRSLRDLREPHTDPLG</sequence>
<evidence type="ECO:0000313" key="4">
    <source>
        <dbReference type="Proteomes" id="UP001050975"/>
    </source>
</evidence>
<keyword evidence="1" id="KW-0238">DNA-binding</keyword>
<keyword evidence="4" id="KW-1185">Reference proteome</keyword>
<name>A0AAV3XE82_9CYAN</name>
<dbReference type="InterPro" id="IPR010095">
    <property type="entry name" value="Cas12f1-like_TNB"/>
</dbReference>
<dbReference type="EMBL" id="BLAY01000044">
    <property type="protein sequence ID" value="GET38425.1"/>
    <property type="molecule type" value="Genomic_DNA"/>
</dbReference>
<evidence type="ECO:0000313" key="3">
    <source>
        <dbReference type="EMBL" id="GET38425.1"/>
    </source>
</evidence>
<accession>A0AAV3XE82</accession>
<reference evidence="3" key="1">
    <citation type="submission" date="2019-10" db="EMBL/GenBank/DDBJ databases">
        <title>Draft genome sequece of Microseira wollei NIES-4236.</title>
        <authorList>
            <person name="Yamaguchi H."/>
            <person name="Suzuki S."/>
            <person name="Kawachi M."/>
        </authorList>
    </citation>
    <scope>NUCLEOTIDE SEQUENCE</scope>
    <source>
        <strain evidence="3">NIES-4236</strain>
    </source>
</reference>
<protein>
    <submittedName>
        <fullName evidence="3">Transposase IS605 family protein</fullName>
    </submittedName>
</protein>
<gene>
    <name evidence="3" type="ORF">MiSe_31830</name>
</gene>
<dbReference type="Proteomes" id="UP001050975">
    <property type="component" value="Unassembled WGS sequence"/>
</dbReference>
<dbReference type="GO" id="GO:0003677">
    <property type="term" value="F:DNA binding"/>
    <property type="evidence" value="ECO:0007669"/>
    <property type="project" value="UniProtKB-KW"/>
</dbReference>
<proteinExistence type="predicted"/>
<evidence type="ECO:0000259" key="2">
    <source>
        <dbReference type="Pfam" id="PF07282"/>
    </source>
</evidence>
<comment type="caution">
    <text evidence="3">The sequence shown here is derived from an EMBL/GenBank/DDBJ whole genome shotgun (WGS) entry which is preliminary data.</text>
</comment>
<feature type="domain" description="Cas12f1-like TNB" evidence="2">
    <location>
        <begin position="144"/>
        <end position="207"/>
    </location>
</feature>
<organism evidence="3 4">
    <name type="scientific">Microseira wollei NIES-4236</name>
    <dbReference type="NCBI Taxonomy" id="2530354"/>
    <lineage>
        <taxon>Bacteria</taxon>
        <taxon>Bacillati</taxon>
        <taxon>Cyanobacteriota</taxon>
        <taxon>Cyanophyceae</taxon>
        <taxon>Oscillatoriophycideae</taxon>
        <taxon>Aerosakkonematales</taxon>
        <taxon>Aerosakkonemataceae</taxon>
        <taxon>Microseira</taxon>
    </lineage>
</organism>
<evidence type="ECO:0000256" key="1">
    <source>
        <dbReference type="ARBA" id="ARBA00023125"/>
    </source>
</evidence>
<dbReference type="AlphaFoldDB" id="A0AAV3XE82"/>